<proteinExistence type="predicted"/>
<comment type="caution">
    <text evidence="1">The sequence shown here is derived from an EMBL/GenBank/DDBJ whole genome shotgun (WGS) entry which is preliminary data.</text>
</comment>
<evidence type="ECO:0000313" key="2">
    <source>
        <dbReference type="Proteomes" id="UP001230807"/>
    </source>
</evidence>
<name>A0ABT7MMY0_9BACL</name>
<sequence>MDKPAGQPCVHLADSYACNIHSELRERGFKGCTVYDCLGAGQFVSQVTFHGRSWREDDVDGARMFATVPIMNQVHELLLYITDILTREIPEHDARLLETLLEELLAFRELAPEQLTGTALMAFRQQARPLFVRLSQHIRVEGLKQDDLKLTSRHEQDRADLIGRNLSRHDVRGTCYRGALLIGANLRGQDLSYVDFMGADVRDLDVRGAVLTDGLFLTQMQVNAMNGDRQTRLAPVYTRPSHWL</sequence>
<gene>
    <name evidence="1" type="ORF">QR695_05955</name>
</gene>
<dbReference type="Pfam" id="PF00805">
    <property type="entry name" value="Pentapeptide"/>
    <property type="match status" value="1"/>
</dbReference>
<dbReference type="InterPro" id="IPR001646">
    <property type="entry name" value="5peptide_repeat"/>
</dbReference>
<protein>
    <submittedName>
        <fullName evidence="1">Pentapeptide repeat-containing protein</fullName>
    </submittedName>
</protein>
<accession>A0ABT7MMY0</accession>
<dbReference type="EMBL" id="JASWER010000003">
    <property type="protein sequence ID" value="MDL5376548.1"/>
    <property type="molecule type" value="Genomic_DNA"/>
</dbReference>
<reference evidence="1 2" key="1">
    <citation type="submission" date="2023-06" db="EMBL/GenBank/DDBJ databases">
        <title>Influencing factors and mechanism of Cr(VI) reduction by facultative anaerobic Exiguobacterium sp. PY14.</title>
        <authorList>
            <person name="Zou L."/>
        </authorList>
    </citation>
    <scope>NUCLEOTIDE SEQUENCE [LARGE SCALE GENOMIC DNA]</scope>
    <source>
        <strain evidence="1 2">PY14</strain>
    </source>
</reference>
<dbReference type="Gene3D" id="2.160.20.80">
    <property type="entry name" value="E3 ubiquitin-protein ligase SopA"/>
    <property type="match status" value="1"/>
</dbReference>
<evidence type="ECO:0000313" key="1">
    <source>
        <dbReference type="EMBL" id="MDL5376548.1"/>
    </source>
</evidence>
<organism evidence="1 2">
    <name type="scientific">Exiguobacterium mexicanum</name>
    <dbReference type="NCBI Taxonomy" id="340146"/>
    <lineage>
        <taxon>Bacteria</taxon>
        <taxon>Bacillati</taxon>
        <taxon>Bacillota</taxon>
        <taxon>Bacilli</taxon>
        <taxon>Bacillales</taxon>
        <taxon>Bacillales Family XII. Incertae Sedis</taxon>
        <taxon>Exiguobacterium</taxon>
    </lineage>
</organism>
<keyword evidence="2" id="KW-1185">Reference proteome</keyword>
<dbReference type="Proteomes" id="UP001230807">
    <property type="component" value="Unassembled WGS sequence"/>
</dbReference>
<dbReference type="SUPFAM" id="SSF141571">
    <property type="entry name" value="Pentapeptide repeat-like"/>
    <property type="match status" value="1"/>
</dbReference>